<reference evidence="9 10" key="1">
    <citation type="submission" date="2018-10" db="EMBL/GenBank/DDBJ databases">
        <title>Genomic Encyclopedia of Archaeal and Bacterial Type Strains, Phase II (KMG-II): from individual species to whole genera.</title>
        <authorList>
            <person name="Goeker M."/>
        </authorList>
    </citation>
    <scope>NUCLEOTIDE SEQUENCE [LARGE SCALE GENOMIC DNA]</scope>
    <source>
        <strain evidence="9 10">ATCC 29870</strain>
    </source>
</reference>
<dbReference type="RefSeq" id="WP_121941034.1">
    <property type="nucleotide sequence ID" value="NZ_REFI01000013.1"/>
</dbReference>
<dbReference type="OrthoDB" id="9769871at2"/>
<gene>
    <name evidence="9" type="ORF">JN00_0601</name>
</gene>
<dbReference type="InterPro" id="IPR003760">
    <property type="entry name" value="PnrA-like"/>
</dbReference>
<evidence type="ECO:0000256" key="7">
    <source>
        <dbReference type="SAM" id="SignalP"/>
    </source>
</evidence>
<keyword evidence="4 7" id="KW-0732">Signal</keyword>
<dbReference type="InterPro" id="IPR028082">
    <property type="entry name" value="Peripla_BP_I"/>
</dbReference>
<evidence type="ECO:0000259" key="8">
    <source>
        <dbReference type="Pfam" id="PF02608"/>
    </source>
</evidence>
<feature type="domain" description="ABC transporter substrate-binding protein PnrA-like" evidence="8">
    <location>
        <begin position="72"/>
        <end position="355"/>
    </location>
</feature>
<comment type="similarity">
    <text evidence="2">Belongs to the BMP lipoprotein family.</text>
</comment>
<dbReference type="PROSITE" id="PS51257">
    <property type="entry name" value="PROKAR_LIPOPROTEIN"/>
    <property type="match status" value="1"/>
</dbReference>
<evidence type="ECO:0000256" key="2">
    <source>
        <dbReference type="ARBA" id="ARBA00008610"/>
    </source>
</evidence>
<evidence type="ECO:0000256" key="6">
    <source>
        <dbReference type="ARBA" id="ARBA00023288"/>
    </source>
</evidence>
<evidence type="ECO:0000313" key="9">
    <source>
        <dbReference type="EMBL" id="RMA77408.1"/>
    </source>
</evidence>
<keyword evidence="6 9" id="KW-0449">Lipoprotein</keyword>
<comment type="subcellular location">
    <subcellularLocation>
        <location evidence="1">Cell membrane</location>
        <topology evidence="1">Lipid-anchor</topology>
    </subcellularLocation>
</comment>
<organism evidence="9 10">
    <name type="scientific">Metamycoplasma subdolum</name>
    <dbReference type="NCBI Taxonomy" id="92407"/>
    <lineage>
        <taxon>Bacteria</taxon>
        <taxon>Bacillati</taxon>
        <taxon>Mycoplasmatota</taxon>
        <taxon>Mycoplasmoidales</taxon>
        <taxon>Metamycoplasmataceae</taxon>
        <taxon>Metamycoplasma</taxon>
    </lineage>
</organism>
<dbReference type="GO" id="GO:0005886">
    <property type="term" value="C:plasma membrane"/>
    <property type="evidence" value="ECO:0007669"/>
    <property type="project" value="UniProtKB-SubCell"/>
</dbReference>
<dbReference type="Pfam" id="PF02608">
    <property type="entry name" value="Bmp"/>
    <property type="match status" value="1"/>
</dbReference>
<protein>
    <submittedName>
        <fullName evidence="9">Basic membrane lipoprotein Med (Substrate-binding protein (PBP1-ABC) superfamily)</fullName>
    </submittedName>
</protein>
<dbReference type="Proteomes" id="UP000267246">
    <property type="component" value="Unassembled WGS sequence"/>
</dbReference>
<accession>A0A3M0A3T8</accession>
<dbReference type="PIRSF" id="PIRSF032900">
    <property type="entry name" value="Mycoplasma_p48"/>
    <property type="match status" value="1"/>
</dbReference>
<dbReference type="Gene3D" id="3.40.50.2300">
    <property type="match status" value="2"/>
</dbReference>
<keyword evidence="5" id="KW-0472">Membrane</keyword>
<dbReference type="PRINTS" id="PR01733">
    <property type="entry name" value="LIPPROTEIN48"/>
</dbReference>
<dbReference type="AlphaFoldDB" id="A0A3M0A3T8"/>
<evidence type="ECO:0000313" key="10">
    <source>
        <dbReference type="Proteomes" id="UP000267246"/>
    </source>
</evidence>
<proteinExistence type="inferred from homology"/>
<keyword evidence="10" id="KW-1185">Reference proteome</keyword>
<dbReference type="InterPro" id="IPR008107">
    <property type="entry name" value="Mycoplasma_p48"/>
</dbReference>
<dbReference type="PANTHER" id="PTHR34296:SF2">
    <property type="entry name" value="ABC TRANSPORTER GUANOSINE-BINDING PROTEIN NUPN"/>
    <property type="match status" value="1"/>
</dbReference>
<dbReference type="EMBL" id="REFI01000013">
    <property type="protein sequence ID" value="RMA77408.1"/>
    <property type="molecule type" value="Genomic_DNA"/>
</dbReference>
<name>A0A3M0A3T8_9BACT</name>
<comment type="caution">
    <text evidence="9">The sequence shown here is derived from an EMBL/GenBank/DDBJ whole genome shotgun (WGS) entry which is preliminary data.</text>
</comment>
<dbReference type="InterPro" id="IPR050957">
    <property type="entry name" value="BMP_lipoprotein"/>
</dbReference>
<evidence type="ECO:0000256" key="3">
    <source>
        <dbReference type="ARBA" id="ARBA00022475"/>
    </source>
</evidence>
<evidence type="ECO:0000256" key="4">
    <source>
        <dbReference type="ARBA" id="ARBA00022729"/>
    </source>
</evidence>
<feature type="signal peptide" evidence="7">
    <location>
        <begin position="1"/>
        <end position="24"/>
    </location>
</feature>
<dbReference type="SUPFAM" id="SSF53822">
    <property type="entry name" value="Periplasmic binding protein-like I"/>
    <property type="match status" value="1"/>
</dbReference>
<keyword evidence="3" id="KW-1003">Cell membrane</keyword>
<evidence type="ECO:0000256" key="5">
    <source>
        <dbReference type="ARBA" id="ARBA00023136"/>
    </source>
</evidence>
<evidence type="ECO:0000256" key="1">
    <source>
        <dbReference type="ARBA" id="ARBA00004193"/>
    </source>
</evidence>
<dbReference type="PANTHER" id="PTHR34296">
    <property type="entry name" value="TRANSCRIPTIONAL ACTIVATOR PROTEIN MED"/>
    <property type="match status" value="1"/>
</dbReference>
<feature type="chain" id="PRO_5018115009" evidence="7">
    <location>
        <begin position="25"/>
        <end position="460"/>
    </location>
</feature>
<sequence>MKSKFFKILLAVSAPLAVATPLVAMSCGKDKNDYKVIEVDGVKTLETLAEIHSIKGLKLPEGMTKENAPRAIFITDEGTINDKSFNQSGWEAVNKVSFELGINTAKKDELINKYIEVEKGKLETSYKQAIDEGFRYIVLCGFTHEASLTKLLTDAVYKKKIVDNKIIFICVDFPGTDLQKAIPGQILPVIFNTRTAGFMAGQATANYLAEKYPGKDNKNKRTVGAFGGIVWPAVSDFIVGFYRGIIEANKSLGTDDKVYSISAKTELETGFVQGSAEATAAVNGIAKAQVLFPVAGSITIDAVERLRKDGREGQVVIGVDADQSKAFEDKVLFSSVLKKVGQAIYTTIAELYTKQEKNLTFYPGFEAGKTNATALSFGYDPNDSTKAFVGIANAALANEADNTIAQKHIDAAVKYYKENSSAVDKILSNEEDKKLTGAAAGPDFYKTLVNELSKLLNTGL</sequence>